<feature type="chain" id="PRO_5012915146" description="LPS-assembly lipoprotein LptE" evidence="7">
    <location>
        <begin position="20"/>
        <end position="201"/>
    </location>
</feature>
<name>A0A1Y3P7K5_9PSED</name>
<evidence type="ECO:0000256" key="6">
    <source>
        <dbReference type="HAMAP-Rule" id="MF_01186"/>
    </source>
</evidence>
<evidence type="ECO:0000256" key="2">
    <source>
        <dbReference type="ARBA" id="ARBA00023136"/>
    </source>
</evidence>
<proteinExistence type="inferred from homology"/>
<sequence length="201" mass="22224">MIKRNLLVMGLAVLLSACGFQLRGTGENQLSIKELDLSARDAYGKTVVQLRQVLEGSGVKVYTGAPYKLVILDEQETQRTASSGGSGRSTEYTLNTTLNYEINGSQNRQLLNRKVQIEKIYVHDGNNLIGSDLQADQVRNEMRNDLIRNLMAQLQQLTPAKLDELQAKADAVAKAEADALEAAQRIRDETPQQSPIEIPSR</sequence>
<dbReference type="AlphaFoldDB" id="A0A1Y3P7K5"/>
<feature type="signal peptide" evidence="7">
    <location>
        <begin position="1"/>
        <end position="19"/>
    </location>
</feature>
<comment type="subcellular location">
    <subcellularLocation>
        <location evidence="6">Cell outer membrane</location>
        <topology evidence="6">Lipid-anchor</topology>
    </subcellularLocation>
</comment>
<dbReference type="GO" id="GO:0009279">
    <property type="term" value="C:cell outer membrane"/>
    <property type="evidence" value="ECO:0007669"/>
    <property type="project" value="UniProtKB-SubCell"/>
</dbReference>
<evidence type="ECO:0000313" key="8">
    <source>
        <dbReference type="EMBL" id="OUM73553.1"/>
    </source>
</evidence>
<dbReference type="OrthoDB" id="5612114at2"/>
<dbReference type="RefSeq" id="WP_087267665.1">
    <property type="nucleotide sequence ID" value="NZ_JBJGBV010000011.1"/>
</dbReference>
<dbReference type="GO" id="GO:0015920">
    <property type="term" value="P:lipopolysaccharide transport"/>
    <property type="evidence" value="ECO:0007669"/>
    <property type="project" value="TreeGrafter"/>
</dbReference>
<accession>A0A1Y3P7K5</accession>
<comment type="function">
    <text evidence="6">Together with LptD, is involved in the assembly of lipopolysaccharide (LPS) at the surface of the outer membrane. Required for the proper assembly of LptD. Binds LPS and may serve as the LPS recognition site at the outer membrane.</text>
</comment>
<dbReference type="InterPro" id="IPR007485">
    <property type="entry name" value="LPS_assembly_LptE"/>
</dbReference>
<dbReference type="HAMAP" id="MF_01186">
    <property type="entry name" value="LPS_assembly_LptE"/>
    <property type="match status" value="1"/>
</dbReference>
<evidence type="ECO:0000256" key="7">
    <source>
        <dbReference type="SAM" id="SignalP"/>
    </source>
</evidence>
<dbReference type="GO" id="GO:0043165">
    <property type="term" value="P:Gram-negative-bacterium-type cell outer membrane assembly"/>
    <property type="evidence" value="ECO:0007669"/>
    <property type="project" value="UniProtKB-UniRule"/>
</dbReference>
<evidence type="ECO:0000313" key="9">
    <source>
        <dbReference type="Proteomes" id="UP000195440"/>
    </source>
</evidence>
<evidence type="ECO:0000256" key="1">
    <source>
        <dbReference type="ARBA" id="ARBA00022729"/>
    </source>
</evidence>
<keyword evidence="3 6" id="KW-0564">Palmitate</keyword>
<evidence type="ECO:0000256" key="5">
    <source>
        <dbReference type="ARBA" id="ARBA00023288"/>
    </source>
</evidence>
<comment type="subunit">
    <text evidence="6">Component of the lipopolysaccharide transport and assembly complex. Interacts with LptD.</text>
</comment>
<dbReference type="Pfam" id="PF04390">
    <property type="entry name" value="LptE"/>
    <property type="match status" value="1"/>
</dbReference>
<keyword evidence="9" id="KW-1185">Reference proteome</keyword>
<dbReference type="GO" id="GO:0001530">
    <property type="term" value="F:lipopolysaccharide binding"/>
    <property type="evidence" value="ECO:0007669"/>
    <property type="project" value="TreeGrafter"/>
</dbReference>
<dbReference type="GO" id="GO:1990351">
    <property type="term" value="C:transporter complex"/>
    <property type="evidence" value="ECO:0007669"/>
    <property type="project" value="TreeGrafter"/>
</dbReference>
<comment type="similarity">
    <text evidence="6">Belongs to the LptE lipoprotein family.</text>
</comment>
<keyword evidence="1 6" id="KW-0732">Signal</keyword>
<protein>
    <recommendedName>
        <fullName evidence="6">LPS-assembly lipoprotein LptE</fullName>
    </recommendedName>
</protein>
<comment type="caution">
    <text evidence="8">The sequence shown here is derived from an EMBL/GenBank/DDBJ whole genome shotgun (WGS) entry which is preliminary data.</text>
</comment>
<dbReference type="PANTHER" id="PTHR38098">
    <property type="entry name" value="LPS-ASSEMBLY LIPOPROTEIN LPTE"/>
    <property type="match status" value="1"/>
</dbReference>
<dbReference type="EMBL" id="LOHF01000009">
    <property type="protein sequence ID" value="OUM73553.1"/>
    <property type="molecule type" value="Genomic_DNA"/>
</dbReference>
<keyword evidence="4 6" id="KW-0998">Cell outer membrane</keyword>
<dbReference type="PANTHER" id="PTHR38098:SF1">
    <property type="entry name" value="LPS-ASSEMBLY LIPOPROTEIN LPTE"/>
    <property type="match status" value="1"/>
</dbReference>
<dbReference type="Proteomes" id="UP000195440">
    <property type="component" value="Unassembled WGS sequence"/>
</dbReference>
<keyword evidence="5 6" id="KW-0449">Lipoprotein</keyword>
<dbReference type="Gene3D" id="3.30.160.150">
    <property type="entry name" value="Lipoprotein like domain"/>
    <property type="match status" value="1"/>
</dbReference>
<evidence type="ECO:0000256" key="3">
    <source>
        <dbReference type="ARBA" id="ARBA00023139"/>
    </source>
</evidence>
<organism evidence="8 9">
    <name type="scientific">Pseudomonas caspiana</name>
    <dbReference type="NCBI Taxonomy" id="1451454"/>
    <lineage>
        <taxon>Bacteria</taxon>
        <taxon>Pseudomonadati</taxon>
        <taxon>Pseudomonadota</taxon>
        <taxon>Gammaproteobacteria</taxon>
        <taxon>Pseudomonadales</taxon>
        <taxon>Pseudomonadaceae</taxon>
        <taxon>Pseudomonas</taxon>
    </lineage>
</organism>
<evidence type="ECO:0000256" key="4">
    <source>
        <dbReference type="ARBA" id="ARBA00023237"/>
    </source>
</evidence>
<dbReference type="PROSITE" id="PS51257">
    <property type="entry name" value="PROKAR_LIPOPROTEIN"/>
    <property type="match status" value="1"/>
</dbReference>
<keyword evidence="2 6" id="KW-0472">Membrane</keyword>
<reference evidence="8 9" key="1">
    <citation type="journal article" date="2017" name="Syst. Appl. Microbiol.">
        <title>Pseudomonas caspiana sp. nov., a citrus pathogen in the Pseudomonas syringae phylogenetic group.</title>
        <authorList>
            <person name="Busquets A."/>
            <person name="Gomila M."/>
            <person name="Beiki F."/>
            <person name="Mulet M."/>
            <person name="Rahimian H."/>
            <person name="Garcia-Valdes E."/>
            <person name="Lalucat J."/>
        </authorList>
    </citation>
    <scope>NUCLEOTIDE SEQUENCE [LARGE SCALE GENOMIC DNA]</scope>
    <source>
        <strain evidence="8 9">FBF102</strain>
    </source>
</reference>
<gene>
    <name evidence="6" type="primary">lptE</name>
    <name evidence="8" type="ORF">AUC60_12835</name>
</gene>